<protein>
    <submittedName>
        <fullName evidence="1">Uncharacterized protein</fullName>
    </submittedName>
</protein>
<proteinExistence type="predicted"/>
<dbReference type="RefSeq" id="WP_088412273.1">
    <property type="nucleotide sequence ID" value="NZ_JACYSR010000012.1"/>
</dbReference>
<name>A0A395U168_VIBCL</name>
<organism evidence="1 2">
    <name type="scientific">Vibrio cholerae</name>
    <dbReference type="NCBI Taxonomy" id="666"/>
    <lineage>
        <taxon>Bacteria</taxon>
        <taxon>Pseudomonadati</taxon>
        <taxon>Pseudomonadota</taxon>
        <taxon>Gammaproteobacteria</taxon>
        <taxon>Vibrionales</taxon>
        <taxon>Vibrionaceae</taxon>
        <taxon>Vibrio</taxon>
    </lineage>
</organism>
<evidence type="ECO:0000313" key="1">
    <source>
        <dbReference type="EMBL" id="RGP89843.1"/>
    </source>
</evidence>
<evidence type="ECO:0000313" key="2">
    <source>
        <dbReference type="Proteomes" id="UP000266701"/>
    </source>
</evidence>
<accession>A0A395U168</accession>
<dbReference type="Proteomes" id="UP000266701">
    <property type="component" value="Unassembled WGS sequence"/>
</dbReference>
<dbReference type="EMBL" id="MCBA01000067">
    <property type="protein sequence ID" value="RGP89843.1"/>
    <property type="molecule type" value="Genomic_DNA"/>
</dbReference>
<sequence>MRDLKITDESEIAEVAKIFLELNNWKTYPEVVTNLFNGRPDYIAVKGALCKVVECKKTLSYPVIEQLARWQIDAEKRKEWQKKGYEHEIAIPHLLAAFVERTHGGLSDLKKLILEDYRIGVYSITKRNSMRSLNRQDTPYFCSTSEKYWCLVLGEFEYEIRLDVSPKIQPGSRETAHRLIDALNDDMCCTKAGLKGGKADYMTPFKRTMNRVKALMSDGKERHIQSIINEIKPLGGHHYCSDHVAMASIAKFIDKFGIAKRTKAHGAWFQVKEEEATE</sequence>
<reference evidence="1 2" key="1">
    <citation type="journal article" date="2017" name="Emerg. Infect. Dis.">
        <title>Carbapenemase VCC-1-Producing Vibrio cholerae in Coastal Waters of Germany.</title>
        <authorList>
            <person name="Hammerl J.A."/>
            <person name="Jackel C."/>
            <person name="Bortolaia V."/>
            <person name="Schwartz K."/>
            <person name="Bier N."/>
            <person name="Hendriksen R.S."/>
            <person name="Guerra B."/>
            <person name="Strauch E."/>
        </authorList>
    </citation>
    <scope>NUCLEOTIDE SEQUENCE [LARGE SCALE GENOMIC DNA]</scope>
    <source>
        <strain evidence="1 2">VN-2825</strain>
    </source>
</reference>
<comment type="caution">
    <text evidence="1">The sequence shown here is derived from an EMBL/GenBank/DDBJ whole genome shotgun (WGS) entry which is preliminary data.</text>
</comment>
<gene>
    <name evidence="1" type="ORF">BC353_09790</name>
</gene>
<dbReference type="AlphaFoldDB" id="A0A395U168"/>